<feature type="domain" description="Endoplasmic reticulum vesicle transporter N-terminal" evidence="7">
    <location>
        <begin position="11"/>
        <end position="97"/>
    </location>
</feature>
<dbReference type="AlphaFoldDB" id="A0A8H7PH47"/>
<dbReference type="EMBL" id="JAEPQZ010000014">
    <property type="protein sequence ID" value="KAG2173743.1"/>
    <property type="molecule type" value="Genomic_DNA"/>
</dbReference>
<evidence type="ECO:0000256" key="3">
    <source>
        <dbReference type="ARBA" id="ARBA00022989"/>
    </source>
</evidence>
<feature type="transmembrane region" description="Helical" evidence="5">
    <location>
        <begin position="31"/>
        <end position="50"/>
    </location>
</feature>
<evidence type="ECO:0000256" key="2">
    <source>
        <dbReference type="ARBA" id="ARBA00022692"/>
    </source>
</evidence>
<comment type="caution">
    <text evidence="8">The sequence shown here is derived from an EMBL/GenBank/DDBJ whole genome shotgun (WGS) entry which is preliminary data.</text>
</comment>
<evidence type="ECO:0000256" key="4">
    <source>
        <dbReference type="ARBA" id="ARBA00023136"/>
    </source>
</evidence>
<dbReference type="GO" id="GO:0006888">
    <property type="term" value="P:endoplasmic reticulum to Golgi vesicle-mediated transport"/>
    <property type="evidence" value="ECO:0007669"/>
    <property type="project" value="TreeGrafter"/>
</dbReference>
<name>A0A8H7PH47_MORIS</name>
<sequence length="335" mass="37858">MSLRKLSEKVAKLDAFPKVEEDNKHRSGQGGLLTVILACFLGLLTMSELIDYRRLNTTHEFLVDSSVSTRVQVNLDMTIAMPCPDINVDIYDVGGERLHLTQNFKSIPAQFEAIKSRRYGTLDPKYVHEIVKAAKGQQFDETVARDMGACRILGSFGSNKVAANLHITAQGHGYQTGMHTSHEVLNFTHRIDEFSFGELYPSLINPLDDSIEISESHFEIFQYFLSVVPTTYIDNSNNLLDTYQYAVTDSKKLFTEQESVKYIPGIFFRYDFEPISVRITEKRQSFSHFLVRLSGIIGGAVVTVGFAYRVVRFAITGGKEDANMYRGVHNLMRNV</sequence>
<reference evidence="8" key="1">
    <citation type="submission" date="2020-12" db="EMBL/GenBank/DDBJ databases">
        <title>Metabolic potential, ecology and presence of endohyphal bacteria is reflected in genomic diversity of Mucoromycotina.</title>
        <authorList>
            <person name="Muszewska A."/>
            <person name="Okrasinska A."/>
            <person name="Steczkiewicz K."/>
            <person name="Drgas O."/>
            <person name="Orlowska M."/>
            <person name="Perlinska-Lenart U."/>
            <person name="Aleksandrzak-Piekarczyk T."/>
            <person name="Szatraj K."/>
            <person name="Zielenkiewicz U."/>
            <person name="Pilsyk S."/>
            <person name="Malc E."/>
            <person name="Mieczkowski P."/>
            <person name="Kruszewska J.S."/>
            <person name="Biernat P."/>
            <person name="Pawlowska J."/>
        </authorList>
    </citation>
    <scope>NUCLEOTIDE SEQUENCE</scope>
    <source>
        <strain evidence="8">WA0000067209</strain>
    </source>
</reference>
<protein>
    <recommendedName>
        <fullName evidence="10">DUF1692-domain-containing protein</fullName>
    </recommendedName>
</protein>
<dbReference type="InterPro" id="IPR039542">
    <property type="entry name" value="Erv_N"/>
</dbReference>
<evidence type="ECO:0000256" key="5">
    <source>
        <dbReference type="SAM" id="Phobius"/>
    </source>
</evidence>
<gene>
    <name evidence="8" type="ORF">INT43_005163</name>
</gene>
<dbReference type="InterPro" id="IPR045888">
    <property type="entry name" value="Erv"/>
</dbReference>
<dbReference type="Pfam" id="PF13850">
    <property type="entry name" value="ERGIC_N"/>
    <property type="match status" value="1"/>
</dbReference>
<keyword evidence="9" id="KW-1185">Reference proteome</keyword>
<dbReference type="Pfam" id="PF07970">
    <property type="entry name" value="COPIIcoated_ERV"/>
    <property type="match status" value="1"/>
</dbReference>
<feature type="transmembrane region" description="Helical" evidence="5">
    <location>
        <begin position="289"/>
        <end position="311"/>
    </location>
</feature>
<evidence type="ECO:0000259" key="6">
    <source>
        <dbReference type="Pfam" id="PF07970"/>
    </source>
</evidence>
<keyword evidence="4 5" id="KW-0472">Membrane</keyword>
<dbReference type="PANTHER" id="PTHR10984:SF81">
    <property type="entry name" value="ER-DERIVED VESICLES PROTEIN ERV41"/>
    <property type="match status" value="1"/>
</dbReference>
<feature type="domain" description="Endoplasmic reticulum vesicle transporter C-terminal" evidence="6">
    <location>
        <begin position="145"/>
        <end position="304"/>
    </location>
</feature>
<comment type="subcellular location">
    <subcellularLocation>
        <location evidence="1">Membrane</location>
    </subcellularLocation>
</comment>
<dbReference type="PANTHER" id="PTHR10984">
    <property type="entry name" value="ENDOPLASMIC RETICULUM-GOLGI INTERMEDIATE COMPARTMENT PROTEIN"/>
    <property type="match status" value="1"/>
</dbReference>
<dbReference type="GO" id="GO:0006890">
    <property type="term" value="P:retrograde vesicle-mediated transport, Golgi to endoplasmic reticulum"/>
    <property type="evidence" value="ECO:0007669"/>
    <property type="project" value="TreeGrafter"/>
</dbReference>
<accession>A0A8H7PH47</accession>
<evidence type="ECO:0008006" key="10">
    <source>
        <dbReference type="Google" id="ProtNLM"/>
    </source>
</evidence>
<evidence type="ECO:0000313" key="8">
    <source>
        <dbReference type="EMBL" id="KAG2173743.1"/>
    </source>
</evidence>
<organism evidence="8 9">
    <name type="scientific">Mortierella isabellina</name>
    <name type="common">Filamentous fungus</name>
    <name type="synonym">Umbelopsis isabellina</name>
    <dbReference type="NCBI Taxonomy" id="91625"/>
    <lineage>
        <taxon>Eukaryota</taxon>
        <taxon>Fungi</taxon>
        <taxon>Fungi incertae sedis</taxon>
        <taxon>Mucoromycota</taxon>
        <taxon>Mucoromycotina</taxon>
        <taxon>Umbelopsidomycetes</taxon>
        <taxon>Umbelopsidales</taxon>
        <taxon>Umbelopsidaceae</taxon>
        <taxon>Umbelopsis</taxon>
    </lineage>
</organism>
<evidence type="ECO:0000313" key="9">
    <source>
        <dbReference type="Proteomes" id="UP000654370"/>
    </source>
</evidence>
<proteinExistence type="predicted"/>
<dbReference type="InterPro" id="IPR012936">
    <property type="entry name" value="Erv_C"/>
</dbReference>
<dbReference type="OrthoDB" id="5541786at2759"/>
<keyword evidence="2 5" id="KW-0812">Transmembrane</keyword>
<dbReference type="Proteomes" id="UP000654370">
    <property type="component" value="Unassembled WGS sequence"/>
</dbReference>
<keyword evidence="3 5" id="KW-1133">Transmembrane helix</keyword>
<dbReference type="GO" id="GO:0030134">
    <property type="term" value="C:COPII-coated ER to Golgi transport vesicle"/>
    <property type="evidence" value="ECO:0007669"/>
    <property type="project" value="TreeGrafter"/>
</dbReference>
<evidence type="ECO:0000256" key="1">
    <source>
        <dbReference type="ARBA" id="ARBA00004370"/>
    </source>
</evidence>
<dbReference type="GO" id="GO:0005789">
    <property type="term" value="C:endoplasmic reticulum membrane"/>
    <property type="evidence" value="ECO:0007669"/>
    <property type="project" value="TreeGrafter"/>
</dbReference>
<evidence type="ECO:0000259" key="7">
    <source>
        <dbReference type="Pfam" id="PF13850"/>
    </source>
</evidence>
<dbReference type="GO" id="GO:0000139">
    <property type="term" value="C:Golgi membrane"/>
    <property type="evidence" value="ECO:0007669"/>
    <property type="project" value="TreeGrafter"/>
</dbReference>